<dbReference type="Gene3D" id="3.40.50.150">
    <property type="entry name" value="Vaccinia Virus protein VP39"/>
    <property type="match status" value="1"/>
</dbReference>
<gene>
    <name evidence="2" type="ORF">S01H4_29480</name>
</gene>
<reference evidence="2" key="1">
    <citation type="journal article" date="2014" name="Front. Microbiol.">
        <title>High frequency of phylogenetically diverse reductive dehalogenase-homologous genes in deep subseafloor sedimentary metagenomes.</title>
        <authorList>
            <person name="Kawai M."/>
            <person name="Futagami T."/>
            <person name="Toyoda A."/>
            <person name="Takaki Y."/>
            <person name="Nishi S."/>
            <person name="Hori S."/>
            <person name="Arai W."/>
            <person name="Tsubouchi T."/>
            <person name="Morono Y."/>
            <person name="Uchiyama I."/>
            <person name="Ito T."/>
            <person name="Fujiyama A."/>
            <person name="Inagaki F."/>
            <person name="Takami H."/>
        </authorList>
    </citation>
    <scope>NUCLEOTIDE SEQUENCE</scope>
    <source>
        <strain evidence="2">Expedition CK06-06</strain>
    </source>
</reference>
<evidence type="ECO:0000259" key="1">
    <source>
        <dbReference type="Pfam" id="PF13847"/>
    </source>
</evidence>
<sequence>MLQDLLDLLVDQDVLRKQRREYQPAAISKNLESDIEQILSKFGLNNIDKDWIKQSAGYRIIFSYYNKIITNYLLESMTTGLPTTTLKGSEPSQLTTIYDSLLITPANTIPRMAAIAYAIAKRNPKNILDINCSTGRGTEEILICQSNAEMVMGVDTNPYQLKIAKRNIETLHATHDFQEENVEFKVVDYTKSLTEQLSEFVGTFDMVLINQLPSWISNESFSILIPEIWNLLRSDGIIALYQPLRPSNDVPWPDEWLLRVIDGFFGFPNKSEFLQHFNRRTSGNSSVSITRQSVIPLISYVFSS</sequence>
<protein>
    <recommendedName>
        <fullName evidence="1">Methyltransferase domain-containing protein</fullName>
    </recommendedName>
</protein>
<dbReference type="EMBL" id="BART01015138">
    <property type="protein sequence ID" value="GAG80607.1"/>
    <property type="molecule type" value="Genomic_DNA"/>
</dbReference>
<organism evidence="2">
    <name type="scientific">marine sediment metagenome</name>
    <dbReference type="NCBI Taxonomy" id="412755"/>
    <lineage>
        <taxon>unclassified sequences</taxon>
        <taxon>metagenomes</taxon>
        <taxon>ecological metagenomes</taxon>
    </lineage>
</organism>
<feature type="domain" description="Methyltransferase" evidence="1">
    <location>
        <begin position="125"/>
        <end position="240"/>
    </location>
</feature>
<dbReference type="InterPro" id="IPR029063">
    <property type="entry name" value="SAM-dependent_MTases_sf"/>
</dbReference>
<evidence type="ECO:0000313" key="2">
    <source>
        <dbReference type="EMBL" id="GAG80607.1"/>
    </source>
</evidence>
<proteinExistence type="predicted"/>
<accession>X1BHD3</accession>
<dbReference type="AlphaFoldDB" id="X1BHD3"/>
<comment type="caution">
    <text evidence="2">The sequence shown here is derived from an EMBL/GenBank/DDBJ whole genome shotgun (WGS) entry which is preliminary data.</text>
</comment>
<name>X1BHD3_9ZZZZ</name>
<dbReference type="InterPro" id="IPR025714">
    <property type="entry name" value="Methyltranfer_dom"/>
</dbReference>
<dbReference type="SUPFAM" id="SSF53335">
    <property type="entry name" value="S-adenosyl-L-methionine-dependent methyltransferases"/>
    <property type="match status" value="1"/>
</dbReference>
<feature type="non-terminal residue" evidence="2">
    <location>
        <position position="304"/>
    </location>
</feature>
<dbReference type="Pfam" id="PF13847">
    <property type="entry name" value="Methyltransf_31"/>
    <property type="match status" value="1"/>
</dbReference>